<sequence>FDELIFAGNISTFSPVSFMDRSGITLIRPLIYVPEKETKRFVRNSGTAVMPKVCPMDGNSTREYVKQLIVTLSLKNKHVKANIMGAIKRNNISGWKDTTK</sequence>
<dbReference type="Gene3D" id="3.40.50.620">
    <property type="entry name" value="HUPs"/>
    <property type="match status" value="1"/>
</dbReference>
<dbReference type="SUPFAM" id="SSF52402">
    <property type="entry name" value="Adenine nucleotide alpha hydrolases-like"/>
    <property type="match status" value="1"/>
</dbReference>
<organism evidence="1">
    <name type="scientific">human gut metagenome</name>
    <dbReference type="NCBI Taxonomy" id="408170"/>
    <lineage>
        <taxon>unclassified sequences</taxon>
        <taxon>metagenomes</taxon>
        <taxon>organismal metagenomes</taxon>
    </lineage>
</organism>
<proteinExistence type="predicted"/>
<protein>
    <submittedName>
        <fullName evidence="1">PP-loop domain protein</fullName>
    </submittedName>
</protein>
<dbReference type="InterPro" id="IPR014729">
    <property type="entry name" value="Rossmann-like_a/b/a_fold"/>
</dbReference>
<reference evidence="1" key="1">
    <citation type="journal article" date="2013" name="Environ. Microbiol.">
        <title>Microbiota from the distal guts of lean and obese adolescents exhibit partial functional redundancy besides clear differences in community structure.</title>
        <authorList>
            <person name="Ferrer M."/>
            <person name="Ruiz A."/>
            <person name="Lanza F."/>
            <person name="Haange S.B."/>
            <person name="Oberbach A."/>
            <person name="Till H."/>
            <person name="Bargiela R."/>
            <person name="Campoy C."/>
            <person name="Segura M.T."/>
            <person name="Richter M."/>
            <person name="von Bergen M."/>
            <person name="Seifert J."/>
            <person name="Suarez A."/>
        </authorList>
    </citation>
    <scope>NUCLEOTIDE SEQUENCE</scope>
</reference>
<dbReference type="EMBL" id="AJWY01010871">
    <property type="protein sequence ID" value="EKC54319.1"/>
    <property type="molecule type" value="Genomic_DNA"/>
</dbReference>
<gene>
    <name evidence="1" type="ORF">LEA_15916</name>
</gene>
<evidence type="ECO:0000313" key="1">
    <source>
        <dbReference type="EMBL" id="EKC54319.1"/>
    </source>
</evidence>
<dbReference type="AlphaFoldDB" id="K1SFW6"/>
<dbReference type="PANTHER" id="PTHR43686">
    <property type="entry name" value="SULFURTRANSFERASE-RELATED"/>
    <property type="match status" value="1"/>
</dbReference>
<comment type="caution">
    <text evidence="1">The sequence shown here is derived from an EMBL/GenBank/DDBJ whole genome shotgun (WGS) entry which is preliminary data.</text>
</comment>
<dbReference type="PANTHER" id="PTHR43686:SF1">
    <property type="entry name" value="AMINOTRAN_5 DOMAIN-CONTAINING PROTEIN"/>
    <property type="match status" value="1"/>
</dbReference>
<name>K1SFW6_9ZZZZ</name>
<accession>K1SFW6</accession>
<feature type="non-terminal residue" evidence="1">
    <location>
        <position position="1"/>
    </location>
</feature>